<keyword evidence="2" id="KW-0808">Transferase</keyword>
<gene>
    <name evidence="4" type="ORF">F0U47_10590</name>
</gene>
<dbReference type="Pfam" id="PF02086">
    <property type="entry name" value="MethyltransfD12"/>
    <property type="match status" value="1"/>
</dbReference>
<protein>
    <recommendedName>
        <fullName evidence="6">DNA methyltransferase</fullName>
    </recommendedName>
</protein>
<name>A0A5B1M740_9ACTN</name>
<evidence type="ECO:0008006" key="6">
    <source>
        <dbReference type="Google" id="ProtNLM"/>
    </source>
</evidence>
<evidence type="ECO:0000256" key="1">
    <source>
        <dbReference type="ARBA" id="ARBA00022603"/>
    </source>
</evidence>
<sequence length="467" mass="50494">MAGPAARFGISVGGCRYLRSVLRTTDAATSPSGESFRPIQYLGSKWRLLDAIEAQVNPLRTTGRPTACDLFAGTGVVADRLARSGPVLAADIQEYSRVLTSAQLRPHALTAGRMSHICEAVDDALQGLRSDAFDALVAEEERLLAGHDDVALCDLVEGGSIASWTWSGGHQSPTDSLGFLLTDAAKALRNSRYAAITEHYGGVYFSYQQAATLDALCVVAHGAASDEKDTILAAILSTASELVASVGGHFAQPVRVRTAAGAVKTNSVAAVRRSRSQQALPVFMRWLSKWSFRQPAAHPAVAVRADFRDVLGNLPLDVGVVYADPPYTRDHYSRFYHVLETIAIGDQPGLTTVRLGGREVPSRGLYRQERHQSPFSIVRSAPLALAQLCGELKQRDLPLVLSYSPIPETEKPRQRVMTMGVLLRVLEETFDHVEVLPIAGISHSKFNARHVNASPAEQAEVLVVCRP</sequence>
<dbReference type="GO" id="GO:0009007">
    <property type="term" value="F:site-specific DNA-methyltransferase (adenine-specific) activity"/>
    <property type="evidence" value="ECO:0007669"/>
    <property type="project" value="UniProtKB-EC"/>
</dbReference>
<evidence type="ECO:0000313" key="4">
    <source>
        <dbReference type="EMBL" id="KAA1427859.1"/>
    </source>
</evidence>
<dbReference type="InterPro" id="IPR029063">
    <property type="entry name" value="SAM-dependent_MTases_sf"/>
</dbReference>
<keyword evidence="1" id="KW-0489">Methyltransferase</keyword>
<evidence type="ECO:0000256" key="2">
    <source>
        <dbReference type="ARBA" id="ARBA00022679"/>
    </source>
</evidence>
<evidence type="ECO:0000313" key="5">
    <source>
        <dbReference type="Proteomes" id="UP000324351"/>
    </source>
</evidence>
<dbReference type="AlphaFoldDB" id="A0A5B1M740"/>
<comment type="caution">
    <text evidence="4">The sequence shown here is derived from an EMBL/GenBank/DDBJ whole genome shotgun (WGS) entry which is preliminary data.</text>
</comment>
<keyword evidence="5" id="KW-1185">Reference proteome</keyword>
<proteinExistence type="predicted"/>
<reference evidence="4 5" key="2">
    <citation type="submission" date="2019-09" db="EMBL/GenBank/DDBJ databases">
        <authorList>
            <person name="Jin C."/>
        </authorList>
    </citation>
    <scope>NUCLEOTIDE SEQUENCE [LARGE SCALE GENOMIC DNA]</scope>
    <source>
        <strain evidence="4 5">BN140041</strain>
    </source>
</reference>
<dbReference type="GO" id="GO:0032259">
    <property type="term" value="P:methylation"/>
    <property type="evidence" value="ECO:0007669"/>
    <property type="project" value="UniProtKB-KW"/>
</dbReference>
<accession>A0A5B1M740</accession>
<reference evidence="4 5" key="1">
    <citation type="submission" date="2019-09" db="EMBL/GenBank/DDBJ databases">
        <title>Nocardioides panacisoli sp. nov., isolated from the soil of a ginseng field.</title>
        <authorList>
            <person name="Cho C."/>
        </authorList>
    </citation>
    <scope>NUCLEOTIDE SEQUENCE [LARGE SCALE GENOMIC DNA]</scope>
    <source>
        <strain evidence="4 5">BN140041</strain>
    </source>
</reference>
<dbReference type="SUPFAM" id="SSF53335">
    <property type="entry name" value="S-adenosyl-L-methionine-dependent methyltransferases"/>
    <property type="match status" value="1"/>
</dbReference>
<keyword evidence="3" id="KW-0949">S-adenosyl-L-methionine</keyword>
<dbReference type="Proteomes" id="UP000324351">
    <property type="component" value="Unassembled WGS sequence"/>
</dbReference>
<dbReference type="EMBL" id="VUJW01000003">
    <property type="protein sequence ID" value="KAA1427859.1"/>
    <property type="molecule type" value="Genomic_DNA"/>
</dbReference>
<dbReference type="GO" id="GO:0009307">
    <property type="term" value="P:DNA restriction-modification system"/>
    <property type="evidence" value="ECO:0007669"/>
    <property type="project" value="InterPro"/>
</dbReference>
<dbReference type="InterPro" id="IPR012327">
    <property type="entry name" value="MeTrfase_D12"/>
</dbReference>
<evidence type="ECO:0000256" key="3">
    <source>
        <dbReference type="ARBA" id="ARBA00022691"/>
    </source>
</evidence>
<organism evidence="4 5">
    <name type="scientific">Nocardioides antri</name>
    <dbReference type="NCBI Taxonomy" id="2607659"/>
    <lineage>
        <taxon>Bacteria</taxon>
        <taxon>Bacillati</taxon>
        <taxon>Actinomycetota</taxon>
        <taxon>Actinomycetes</taxon>
        <taxon>Propionibacteriales</taxon>
        <taxon>Nocardioidaceae</taxon>
        <taxon>Nocardioides</taxon>
    </lineage>
</organism>